<feature type="region of interest" description="Disordered" evidence="9">
    <location>
        <begin position="639"/>
        <end position="794"/>
    </location>
</feature>
<dbReference type="Proteomes" id="UP001526426">
    <property type="component" value="Unassembled WGS sequence"/>
</dbReference>
<organism evidence="12 13">
    <name type="scientific">Spirulina subsalsa FACHB-351</name>
    <dbReference type="NCBI Taxonomy" id="234711"/>
    <lineage>
        <taxon>Bacteria</taxon>
        <taxon>Bacillati</taxon>
        <taxon>Cyanobacteriota</taxon>
        <taxon>Cyanophyceae</taxon>
        <taxon>Spirulinales</taxon>
        <taxon>Spirulinaceae</taxon>
        <taxon>Spirulina</taxon>
    </lineage>
</organism>
<dbReference type="InterPro" id="IPR001460">
    <property type="entry name" value="PCN-bd_Tpept"/>
</dbReference>
<evidence type="ECO:0000256" key="9">
    <source>
        <dbReference type="SAM" id="MobiDB-lite"/>
    </source>
</evidence>
<reference evidence="12 13" key="1">
    <citation type="submission" date="2021-08" db="EMBL/GenBank/DDBJ databases">
        <title>Draft genome sequence of Spirulina subsalsa with high tolerance to salinity and hype-accumulation of phycocyanin.</title>
        <authorList>
            <person name="Pei H."/>
            <person name="Jiang L."/>
        </authorList>
    </citation>
    <scope>NUCLEOTIDE SEQUENCE [LARGE SCALE GENOMIC DNA]</scope>
    <source>
        <strain evidence="12 13">FACHB-351</strain>
    </source>
</reference>
<dbReference type="InterPro" id="IPR001264">
    <property type="entry name" value="Glyco_trans_51"/>
</dbReference>
<dbReference type="Pfam" id="PF00912">
    <property type="entry name" value="Transgly"/>
    <property type="match status" value="1"/>
</dbReference>
<dbReference type="Gene3D" id="3.40.710.10">
    <property type="entry name" value="DD-peptidase/beta-lactamase superfamily"/>
    <property type="match status" value="1"/>
</dbReference>
<feature type="domain" description="Penicillin-binding protein transpeptidase" evidence="10">
    <location>
        <begin position="332"/>
        <end position="597"/>
    </location>
</feature>
<feature type="compositionally biased region" description="Low complexity" evidence="9">
    <location>
        <begin position="639"/>
        <end position="690"/>
    </location>
</feature>
<feature type="compositionally biased region" description="Low complexity" evidence="9">
    <location>
        <begin position="698"/>
        <end position="746"/>
    </location>
</feature>
<accession>A0ABT3L183</accession>
<evidence type="ECO:0000256" key="8">
    <source>
        <dbReference type="ARBA" id="ARBA00049902"/>
    </source>
</evidence>
<dbReference type="Pfam" id="PF00905">
    <property type="entry name" value="Transpeptidase"/>
    <property type="match status" value="1"/>
</dbReference>
<keyword evidence="6" id="KW-0511">Multifunctional enzyme</keyword>
<feature type="domain" description="Glycosyl transferase family 51" evidence="11">
    <location>
        <begin position="65"/>
        <end position="239"/>
    </location>
</feature>
<dbReference type="InterPro" id="IPR012338">
    <property type="entry name" value="Beta-lactam/transpept-like"/>
</dbReference>
<evidence type="ECO:0000313" key="13">
    <source>
        <dbReference type="Proteomes" id="UP001526426"/>
    </source>
</evidence>
<dbReference type="PANTHER" id="PTHR32282">
    <property type="entry name" value="BINDING PROTEIN TRANSPEPTIDASE, PUTATIVE-RELATED"/>
    <property type="match status" value="1"/>
</dbReference>
<evidence type="ECO:0000256" key="7">
    <source>
        <dbReference type="ARBA" id="ARBA00034000"/>
    </source>
</evidence>
<feature type="compositionally biased region" description="Low complexity" evidence="9">
    <location>
        <begin position="763"/>
        <end position="772"/>
    </location>
</feature>
<comment type="catalytic activity">
    <reaction evidence="7">
        <text>Preferential cleavage: (Ac)2-L-Lys-D-Ala-|-D-Ala. Also transpeptidation of peptidyl-alanyl moieties that are N-acyl substituents of D-alanine.</text>
        <dbReference type="EC" id="3.4.16.4"/>
    </reaction>
</comment>
<keyword evidence="2" id="KW-0645">Protease</keyword>
<dbReference type="InterPro" id="IPR023346">
    <property type="entry name" value="Lysozyme-like_dom_sf"/>
</dbReference>
<proteinExistence type="predicted"/>
<dbReference type="SUPFAM" id="SSF53955">
    <property type="entry name" value="Lysozyme-like"/>
    <property type="match status" value="1"/>
</dbReference>
<keyword evidence="4" id="KW-0808">Transferase</keyword>
<keyword evidence="5" id="KW-0378">Hydrolase</keyword>
<evidence type="ECO:0000256" key="2">
    <source>
        <dbReference type="ARBA" id="ARBA00022670"/>
    </source>
</evidence>
<sequence>MRTQLTTLARRPWLWGAAIAALGLGGATAYGYQVWTTVESLLPESVDRVLTYSREETITVKASDGTVLQEIGPVTHEKLKISEIPNLVVQAFIASEDRRFLEHDGVDPQGILRASLANLRAGRVVEGGSTITQQLSRIVFLSQDRDMTRKLKEMRIAQKVEDEFNKEQILERYLNLVYLGSGAYGVADAAWVYFGKTVKELTLEEVATLAGITPAPSRYSPIQNPEVATRQRNRVLERMRDTGFISAGQAAIAISSPLNLNPQEPKRLYRKVPYFTDYIQEELRTILTPEQMVKGGLVVETTINMEWQQAAEDAVAKAVARYGDAQRFSQASLVAVDPKTGAIRAMVGGKDYFNKDENGEFNRVTQAKRQPGSAFKPFVYAAAIASGTSPYKTILDAPYVVDGYEPKNYNDTYRDYINLQQALAQSANVPAVRLLVDVGWNPVIQIARNMGIQSELKPTYSLALGASEVTLLELTSAYGAFANEGQHHKGHGISRILNQEGEVIYQAKDEAEKALDPDSANIMNWMLQSVVTQGTGSPARLGDRPVAGKTGTSDEYRDLWFVGYIPQLTAGVWLGNDNNEPTRGSSGTAAQVWQDFMARVTETVPPEEFPDRPQQLSGRTAFIEAEPLKPKQSFYRRVPVAQQQQPARQASTRRQTQTTTQSSPQRRAATPAAAPSRPAPAQQPARRQAASPPPRPAQPARQPAPQRTRTQTTAPAPQRSTAPARQSAPAPARQSAPAPARQAAPARPAPAAPAPAPAPAQPQTPRLNKPAPAAAPAPAPAAAPAPELYKPPKD</sequence>
<evidence type="ECO:0000313" key="12">
    <source>
        <dbReference type="EMBL" id="MCW6035236.1"/>
    </source>
</evidence>
<evidence type="ECO:0000256" key="6">
    <source>
        <dbReference type="ARBA" id="ARBA00023268"/>
    </source>
</evidence>
<evidence type="ECO:0000256" key="1">
    <source>
        <dbReference type="ARBA" id="ARBA00022645"/>
    </source>
</evidence>
<protein>
    <submittedName>
        <fullName evidence="12">Penicillin-binding protein 1A</fullName>
    </submittedName>
</protein>
<evidence type="ECO:0000256" key="3">
    <source>
        <dbReference type="ARBA" id="ARBA00022676"/>
    </source>
</evidence>
<keyword evidence="1" id="KW-0121">Carboxypeptidase</keyword>
<feature type="compositionally biased region" description="Pro residues" evidence="9">
    <location>
        <begin position="747"/>
        <end position="762"/>
    </location>
</feature>
<evidence type="ECO:0000259" key="11">
    <source>
        <dbReference type="Pfam" id="PF00912"/>
    </source>
</evidence>
<dbReference type="SUPFAM" id="SSF56601">
    <property type="entry name" value="beta-lactamase/transpeptidase-like"/>
    <property type="match status" value="1"/>
</dbReference>
<comment type="catalytic activity">
    <reaction evidence="8">
        <text>[GlcNAc-(1-&gt;4)-Mur2Ac(oyl-L-Ala-gamma-D-Glu-L-Lys-D-Ala-D-Ala)](n)-di-trans,octa-cis-undecaprenyl diphosphate + beta-D-GlcNAc-(1-&gt;4)-Mur2Ac(oyl-L-Ala-gamma-D-Glu-L-Lys-D-Ala-D-Ala)-di-trans,octa-cis-undecaprenyl diphosphate = [GlcNAc-(1-&gt;4)-Mur2Ac(oyl-L-Ala-gamma-D-Glu-L-Lys-D-Ala-D-Ala)](n+1)-di-trans,octa-cis-undecaprenyl diphosphate + di-trans,octa-cis-undecaprenyl diphosphate + H(+)</text>
        <dbReference type="Rhea" id="RHEA:23708"/>
        <dbReference type="Rhea" id="RHEA-COMP:9602"/>
        <dbReference type="Rhea" id="RHEA-COMP:9603"/>
        <dbReference type="ChEBI" id="CHEBI:15378"/>
        <dbReference type="ChEBI" id="CHEBI:58405"/>
        <dbReference type="ChEBI" id="CHEBI:60033"/>
        <dbReference type="ChEBI" id="CHEBI:78435"/>
        <dbReference type="EC" id="2.4.99.28"/>
    </reaction>
</comment>
<dbReference type="PANTHER" id="PTHR32282:SF31">
    <property type="entry name" value="PEPTIDOGLYCAN GLYCOSYLTRANSFERASE"/>
    <property type="match status" value="1"/>
</dbReference>
<name>A0ABT3L183_9CYAN</name>
<feature type="compositionally biased region" description="Pro residues" evidence="9">
    <location>
        <begin position="773"/>
        <end position="783"/>
    </location>
</feature>
<dbReference type="InterPro" id="IPR036950">
    <property type="entry name" value="PBP_transglycosylase"/>
</dbReference>
<evidence type="ECO:0000256" key="4">
    <source>
        <dbReference type="ARBA" id="ARBA00022679"/>
    </source>
</evidence>
<evidence type="ECO:0000256" key="5">
    <source>
        <dbReference type="ARBA" id="ARBA00022801"/>
    </source>
</evidence>
<keyword evidence="3" id="KW-0328">Glycosyltransferase</keyword>
<dbReference type="Gene3D" id="1.10.3810.10">
    <property type="entry name" value="Biosynthetic peptidoglycan transglycosylase-like"/>
    <property type="match status" value="1"/>
</dbReference>
<dbReference type="InterPro" id="IPR050396">
    <property type="entry name" value="Glycosyltr_51/Transpeptidase"/>
</dbReference>
<dbReference type="NCBIfam" id="TIGR02074">
    <property type="entry name" value="PBP_1a_fam"/>
    <property type="match status" value="1"/>
</dbReference>
<gene>
    <name evidence="12" type="ORF">K4A83_02975</name>
</gene>
<keyword evidence="13" id="KW-1185">Reference proteome</keyword>
<dbReference type="EMBL" id="JAIHOM010000009">
    <property type="protein sequence ID" value="MCW6035236.1"/>
    <property type="molecule type" value="Genomic_DNA"/>
</dbReference>
<evidence type="ECO:0000259" key="10">
    <source>
        <dbReference type="Pfam" id="PF00905"/>
    </source>
</evidence>
<comment type="caution">
    <text evidence="12">The sequence shown here is derived from an EMBL/GenBank/DDBJ whole genome shotgun (WGS) entry which is preliminary data.</text>
</comment>
<dbReference type="RefSeq" id="WP_407809797.1">
    <property type="nucleotide sequence ID" value="NZ_JAIHOM010000009.1"/>
</dbReference>